<dbReference type="AlphaFoldDB" id="A0A7U5RUK9"/>
<evidence type="ECO:0000313" key="1">
    <source>
        <dbReference type="EMBL" id="ASL14387.1"/>
    </source>
</evidence>
<accession>A0A7U5RUK9</accession>
<reference evidence="1 2" key="1">
    <citation type="journal article" date="2017" name="Lancet Infect. Dis.">
        <title>Global outbreak of severe Mycobacterium chimaera disease after cardiac surgery: a molecular epidemiological study.</title>
        <authorList>
            <person name="van Ingen J."/>
            <person name="Kohl T."/>
            <person name="Kranzer K."/>
            <person name="Hasse B."/>
            <person name="Keller P."/>
            <person name="Szafranska A."/>
            <person name="Hillemann D."/>
            <person name="Chand M."/>
            <person name="Schreiber P."/>
            <person name="Sommerstein R."/>
            <person name="Berger C."/>
            <person name="Genoni M."/>
            <person name="Ruegg C."/>
            <person name="Troillet N."/>
            <person name="Widmer A.F."/>
            <person name="Becker S.L."/>
            <person name="Herrmann M."/>
            <person name="Eckmanns T."/>
            <person name="Haller S."/>
            <person name="Hoeller C."/>
            <person name="Debast S.B."/>
            <person name="Wolfhagen M.J."/>
            <person name="Hopman J."/>
            <person name="Kluytmans J."/>
            <person name="Langelaar M."/>
            <person name="Notermans D.W."/>
            <person name="ten Oever J."/>
            <person name="van den Barselaar P."/>
            <person name="Vonk A.B.A."/>
            <person name="Vos M.C."/>
            <person name="Ahmed N."/>
            <person name="Brown T."/>
            <person name="Crook D."/>
            <person name="Lamagni T."/>
            <person name="Phin N."/>
            <person name="Smith E.G."/>
            <person name="Zambon M."/>
            <person name="Serr A."/>
            <person name="Goetting T."/>
            <person name="Ebner W."/>
            <person name="Thuermer A."/>
            <person name="Utpatel C."/>
            <person name="Sproer C."/>
            <person name="Bunk B."/>
            <person name="Nubel U."/>
            <person name="Bloemberg G."/>
            <person name="Bottger E."/>
            <person name="Niemann S."/>
            <person name="Wagner D."/>
            <person name="Sax H."/>
        </authorList>
    </citation>
    <scope>NUCLEOTIDE SEQUENCE [LARGE SCALE GENOMIC DNA]</scope>
    <source>
        <strain evidence="1 2">ZUERICH-2</strain>
    </source>
</reference>
<protein>
    <submittedName>
        <fullName evidence="1">Uncharacterized protein</fullName>
    </submittedName>
</protein>
<evidence type="ECO:0000313" key="2">
    <source>
        <dbReference type="Proteomes" id="UP000198286"/>
    </source>
</evidence>
<gene>
    <name evidence="1" type="ORF">MYCOZU2_01968</name>
</gene>
<dbReference type="EMBL" id="CP015267">
    <property type="protein sequence ID" value="ASL14387.1"/>
    <property type="molecule type" value="Genomic_DNA"/>
</dbReference>
<organism evidence="1 2">
    <name type="scientific">Mycobacterium intracellulare subsp. chimaera</name>
    <dbReference type="NCBI Taxonomy" id="222805"/>
    <lineage>
        <taxon>Bacteria</taxon>
        <taxon>Bacillati</taxon>
        <taxon>Actinomycetota</taxon>
        <taxon>Actinomycetes</taxon>
        <taxon>Mycobacteriales</taxon>
        <taxon>Mycobacteriaceae</taxon>
        <taxon>Mycobacterium</taxon>
        <taxon>Mycobacterium avium complex (MAC)</taxon>
    </lineage>
</organism>
<proteinExistence type="predicted"/>
<sequence length="78" mass="8263">MRMSDNRMPGQQLSVLRICRTRDTDAAVMADPRTEAACASVMRVPTTKTATANASASSVSFCDTAKRSITEGHSIAGT</sequence>
<name>A0A7U5RUK9_MYCIT</name>
<dbReference type="Proteomes" id="UP000198286">
    <property type="component" value="Chromosome"/>
</dbReference>